<evidence type="ECO:0000313" key="6">
    <source>
        <dbReference type="EMBL" id="WHQ79453.1"/>
    </source>
</evidence>
<name>A0AAJ6FL31_9LACO</name>
<dbReference type="PROSITE" id="PS51352">
    <property type="entry name" value="THIOREDOXIN_2"/>
    <property type="match status" value="1"/>
</dbReference>
<dbReference type="InterPro" id="IPR036249">
    <property type="entry name" value="Thioredoxin-like_sf"/>
</dbReference>
<organism evidence="6 7">
    <name type="scientific">Ligilactobacillus animalis</name>
    <dbReference type="NCBI Taxonomy" id="1605"/>
    <lineage>
        <taxon>Bacteria</taxon>
        <taxon>Bacillati</taxon>
        <taxon>Bacillota</taxon>
        <taxon>Bacilli</taxon>
        <taxon>Lactobacillales</taxon>
        <taxon>Lactobacillaceae</taxon>
        <taxon>Ligilactobacillus</taxon>
    </lineage>
</organism>
<proteinExistence type="predicted"/>
<evidence type="ECO:0000256" key="1">
    <source>
        <dbReference type="ARBA" id="ARBA00022559"/>
    </source>
</evidence>
<dbReference type="EMBL" id="CP123751">
    <property type="protein sequence ID" value="WHQ79453.1"/>
    <property type="molecule type" value="Genomic_DNA"/>
</dbReference>
<dbReference type="InterPro" id="IPR050455">
    <property type="entry name" value="Tpx_Peroxidase_subfamily"/>
</dbReference>
<dbReference type="Proteomes" id="UP001238155">
    <property type="component" value="Chromosome"/>
</dbReference>
<keyword evidence="3" id="KW-1015">Disulfide bond</keyword>
<dbReference type="InterPro" id="IPR000866">
    <property type="entry name" value="AhpC/TSA"/>
</dbReference>
<keyword evidence="1" id="KW-0560">Oxidoreductase</keyword>
<evidence type="ECO:0000256" key="2">
    <source>
        <dbReference type="ARBA" id="ARBA00022862"/>
    </source>
</evidence>
<evidence type="ECO:0000259" key="5">
    <source>
        <dbReference type="PROSITE" id="PS51352"/>
    </source>
</evidence>
<dbReference type="InterPro" id="IPR002065">
    <property type="entry name" value="TPX"/>
</dbReference>
<dbReference type="PANTHER" id="PTHR43110:SF1">
    <property type="entry name" value="THIOL PEROXIDASE"/>
    <property type="match status" value="1"/>
</dbReference>
<evidence type="ECO:0000256" key="3">
    <source>
        <dbReference type="ARBA" id="ARBA00023157"/>
    </source>
</evidence>
<keyword evidence="2" id="KW-0049">Antioxidant</keyword>
<dbReference type="PANTHER" id="PTHR43110">
    <property type="entry name" value="THIOL PEROXIDASE"/>
    <property type="match status" value="1"/>
</dbReference>
<protein>
    <submittedName>
        <fullName evidence="6">Peroxiredoxin</fullName>
    </submittedName>
</protein>
<feature type="domain" description="Thioredoxin" evidence="5">
    <location>
        <begin position="17"/>
        <end position="165"/>
    </location>
</feature>
<sequence>MEILFHGVATKTNGTPVKVGEKLPAFTVKDAADTVKTGTQLFTKVSLISVVPDIDTRVCSLSTKCFNQEVDNYNNINFYTISTNTLEQQKNWCAAEGVAKLELLSDATAEFGKAMGLYVEEKGIDARSIWIVDTEGKVLYQELLTEQSDEPNYAKALEFLDSLDQC</sequence>
<evidence type="ECO:0000256" key="4">
    <source>
        <dbReference type="ARBA" id="ARBA00023284"/>
    </source>
</evidence>
<reference evidence="6" key="1">
    <citation type="submission" date="2023-04" db="EMBL/GenBank/DDBJ databases">
        <title>Four porcine-derived lactic acid bacteria strains analyses and their evaluation as potential probiotics based on genomics.</title>
        <authorList>
            <person name="Niu D."/>
        </authorList>
    </citation>
    <scope>NUCLEOTIDE SEQUENCE</scope>
    <source>
        <strain evidence="6">ZSB1</strain>
    </source>
</reference>
<evidence type="ECO:0000313" key="7">
    <source>
        <dbReference type="Proteomes" id="UP001238155"/>
    </source>
</evidence>
<dbReference type="CDD" id="cd03014">
    <property type="entry name" value="PRX_Atyp2cys"/>
    <property type="match status" value="1"/>
</dbReference>
<accession>A0AAJ6FL31</accession>
<dbReference type="AlphaFoldDB" id="A0AAJ6FL31"/>
<dbReference type="InterPro" id="IPR013766">
    <property type="entry name" value="Thioredoxin_domain"/>
</dbReference>
<keyword evidence="1" id="KW-0575">Peroxidase</keyword>
<gene>
    <name evidence="6" type="ORF">QFF56_05650</name>
</gene>
<dbReference type="Gene3D" id="3.40.30.10">
    <property type="entry name" value="Glutaredoxin"/>
    <property type="match status" value="1"/>
</dbReference>
<keyword evidence="4" id="KW-0676">Redox-active center</keyword>
<dbReference type="Pfam" id="PF00578">
    <property type="entry name" value="AhpC-TSA"/>
    <property type="match status" value="1"/>
</dbReference>
<dbReference type="GO" id="GO:0008379">
    <property type="term" value="F:thioredoxin peroxidase activity"/>
    <property type="evidence" value="ECO:0007669"/>
    <property type="project" value="InterPro"/>
</dbReference>
<dbReference type="SUPFAM" id="SSF52833">
    <property type="entry name" value="Thioredoxin-like"/>
    <property type="match status" value="1"/>
</dbReference>
<dbReference type="RefSeq" id="WP_283534465.1">
    <property type="nucleotide sequence ID" value="NZ_CP123751.1"/>
</dbReference>